<gene>
    <name evidence="2" type="ORF">C7K08_11340</name>
</gene>
<feature type="region of interest" description="Disordered" evidence="1">
    <location>
        <begin position="137"/>
        <end position="174"/>
    </location>
</feature>
<evidence type="ECO:0000313" key="2">
    <source>
        <dbReference type="EMBL" id="PSI00782.1"/>
    </source>
</evidence>
<keyword evidence="3" id="KW-1185">Reference proteome</keyword>
<feature type="non-terminal residue" evidence="2">
    <location>
        <position position="174"/>
    </location>
</feature>
<sequence>MGALSRAIALVFQPGEILTAGDNLVLGINPTAKATTRELQVLRDTSLAGGELATDAQAFARGIGAGNSRFLSDVGIELTAPSAQPLNHYETEHGDLPVLILPTGRFTGTVKQVEAVGELAETDTGLFRGIVKEDYPTGKQVGKPVKTDGVDPQTGQPIAFSDPATVDDASLYNS</sequence>
<dbReference type="AlphaFoldDB" id="A0A2P7EC36"/>
<comment type="caution">
    <text evidence="2">The sequence shown here is derived from an EMBL/GenBank/DDBJ whole genome shotgun (WGS) entry which is preliminary data.</text>
</comment>
<evidence type="ECO:0000313" key="3">
    <source>
        <dbReference type="Proteomes" id="UP000240206"/>
    </source>
</evidence>
<dbReference type="Proteomes" id="UP000240206">
    <property type="component" value="Unassembled WGS sequence"/>
</dbReference>
<accession>A0A2P7EC36</accession>
<reference evidence="3" key="1">
    <citation type="submission" date="2018-03" db="EMBL/GenBank/DDBJ databases">
        <title>Ecological and genomic features of two cosmopolitan and abundant freshwater picocyanobacteria.</title>
        <authorList>
            <person name="Cabello-Yeves P.J."/>
            <person name="Picazo A."/>
            <person name="Camacho A."/>
            <person name="Callieri C."/>
            <person name="Rosselli R."/>
            <person name="Roda-Garcia J."/>
            <person name="Coutinho F.H."/>
            <person name="Rodriguez-Valera F."/>
        </authorList>
    </citation>
    <scope>NUCLEOTIDE SEQUENCE [LARGE SCALE GENOMIC DNA]</scope>
    <source>
        <strain evidence="3">Tous</strain>
    </source>
</reference>
<name>A0A2P7EC36_9SYNE</name>
<proteinExistence type="predicted"/>
<protein>
    <submittedName>
        <fullName evidence="2">Uncharacterized protein</fullName>
    </submittedName>
</protein>
<dbReference type="RefSeq" id="WP_133165239.1">
    <property type="nucleotide sequence ID" value="NZ_PXVC01000075.1"/>
</dbReference>
<evidence type="ECO:0000256" key="1">
    <source>
        <dbReference type="SAM" id="MobiDB-lite"/>
    </source>
</evidence>
<dbReference type="EMBL" id="PXVC01000075">
    <property type="protein sequence ID" value="PSI00782.1"/>
    <property type="molecule type" value="Genomic_DNA"/>
</dbReference>
<organism evidence="2 3">
    <name type="scientific">Synechococcus lacustris str. Tous</name>
    <dbReference type="NCBI Taxonomy" id="1910958"/>
    <lineage>
        <taxon>Bacteria</taxon>
        <taxon>Bacillati</taxon>
        <taxon>Cyanobacteriota</taxon>
        <taxon>Cyanophyceae</taxon>
        <taxon>Synechococcales</taxon>
        <taxon>Synechococcaceae</taxon>
        <taxon>Synechococcus</taxon>
    </lineage>
</organism>